<dbReference type="RefSeq" id="WP_047791665.1">
    <property type="nucleotide sequence ID" value="NZ_CP011856.1"/>
</dbReference>
<dbReference type="SUPFAM" id="SSF52374">
    <property type="entry name" value="Nucleotidylyl transferase"/>
    <property type="match status" value="1"/>
</dbReference>
<dbReference type="Gene3D" id="3.30.1360.70">
    <property type="entry name" value="Arginyl tRNA synthetase N-terminal domain"/>
    <property type="match status" value="1"/>
</dbReference>
<dbReference type="SMART" id="SM00836">
    <property type="entry name" value="DALR_1"/>
    <property type="match status" value="1"/>
</dbReference>
<evidence type="ECO:0000256" key="11">
    <source>
        <dbReference type="RuleBase" id="RU363038"/>
    </source>
</evidence>
<dbReference type="GO" id="GO:0004814">
    <property type="term" value="F:arginine-tRNA ligase activity"/>
    <property type="evidence" value="ECO:0007669"/>
    <property type="project" value="UniProtKB-UniRule"/>
</dbReference>
<reference evidence="14 15" key="1">
    <citation type="journal article" date="2015" name="Genome Biol. Evol.">
        <title>Found and Lost: The Fates of Horizontally Acquired Genes in Arthropod-Symbiotic Spiroplasma.</title>
        <authorList>
            <person name="Lo W.S."/>
            <person name="Gasparich G.E."/>
            <person name="Kuo C.H."/>
        </authorList>
    </citation>
    <scope>NUCLEOTIDE SEQUENCE [LARGE SCALE GENOMIC DNA]</scope>
    <source>
        <strain evidence="15">TDA-040725-5</strain>
    </source>
</reference>
<proteinExistence type="inferred from homology"/>
<dbReference type="PANTHER" id="PTHR11956:SF5">
    <property type="entry name" value="ARGININE--TRNA LIGASE, CYTOPLASMIC"/>
    <property type="match status" value="1"/>
</dbReference>
<dbReference type="FunFam" id="1.10.730.10:FF:000008">
    <property type="entry name" value="Arginine--tRNA ligase"/>
    <property type="match status" value="1"/>
</dbReference>
<dbReference type="CDD" id="cd00671">
    <property type="entry name" value="ArgRS_core"/>
    <property type="match status" value="1"/>
</dbReference>
<evidence type="ECO:0000259" key="13">
    <source>
        <dbReference type="SMART" id="SM01016"/>
    </source>
</evidence>
<dbReference type="Proteomes" id="UP000035661">
    <property type="component" value="Chromosome"/>
</dbReference>
<keyword evidence="3 10" id="KW-0963">Cytoplasm</keyword>
<dbReference type="HAMAP" id="MF_00123">
    <property type="entry name" value="Arg_tRNA_synth"/>
    <property type="match status" value="1"/>
</dbReference>
<evidence type="ECO:0000256" key="3">
    <source>
        <dbReference type="ARBA" id="ARBA00022490"/>
    </source>
</evidence>
<dbReference type="PRINTS" id="PR01038">
    <property type="entry name" value="TRNASYNTHARG"/>
</dbReference>
<evidence type="ECO:0000256" key="8">
    <source>
        <dbReference type="ARBA" id="ARBA00023146"/>
    </source>
</evidence>
<dbReference type="AlphaFoldDB" id="A0A0H3XI16"/>
<reference evidence="15" key="2">
    <citation type="submission" date="2015-06" db="EMBL/GenBank/DDBJ databases">
        <title>Complete genome sequence of Spiroplasma eriocheiris TDA-040725-5 (DSM 21848).</title>
        <authorList>
            <person name="Lo W.-S."/>
            <person name="Kuo C.-H."/>
        </authorList>
    </citation>
    <scope>NUCLEOTIDE SEQUENCE [LARGE SCALE GENOMIC DNA]</scope>
    <source>
        <strain evidence="15">TDA-040725-5</strain>
    </source>
</reference>
<evidence type="ECO:0000313" key="14">
    <source>
        <dbReference type="EMBL" id="AKM54468.1"/>
    </source>
</evidence>
<evidence type="ECO:0000256" key="4">
    <source>
        <dbReference type="ARBA" id="ARBA00022598"/>
    </source>
</evidence>
<dbReference type="Pfam" id="PF00750">
    <property type="entry name" value="tRNA-synt_1d"/>
    <property type="match status" value="1"/>
</dbReference>
<dbReference type="PANTHER" id="PTHR11956">
    <property type="entry name" value="ARGINYL-TRNA SYNTHETASE"/>
    <property type="match status" value="1"/>
</dbReference>
<comment type="subcellular location">
    <subcellularLocation>
        <location evidence="1 10">Cytoplasm</location>
    </subcellularLocation>
</comment>
<keyword evidence="5 10" id="KW-0547">Nucleotide-binding</keyword>
<accession>A0A0H3XI16</accession>
<dbReference type="InterPro" id="IPR035684">
    <property type="entry name" value="ArgRS_core"/>
</dbReference>
<name>A0A0H3XI16_9MOLU</name>
<dbReference type="EC" id="6.1.1.19" evidence="10"/>
<dbReference type="SMART" id="SM01016">
    <property type="entry name" value="Arg_tRNA_synt_N"/>
    <property type="match status" value="1"/>
</dbReference>
<dbReference type="STRING" id="315358.SERIO_v1c09080"/>
<dbReference type="Gene3D" id="3.40.50.620">
    <property type="entry name" value="HUPs"/>
    <property type="match status" value="1"/>
</dbReference>
<dbReference type="InterPro" id="IPR036695">
    <property type="entry name" value="Arg-tRNA-synth_N_sf"/>
</dbReference>
<protein>
    <recommendedName>
        <fullName evidence="10">Arginine--tRNA ligase</fullName>
        <ecNumber evidence="10">6.1.1.19</ecNumber>
    </recommendedName>
    <alternativeName>
        <fullName evidence="10">Arginyl-tRNA synthetase</fullName>
        <shortName evidence="10">ArgRS</shortName>
    </alternativeName>
</protein>
<keyword evidence="6 10" id="KW-0067">ATP-binding</keyword>
<evidence type="ECO:0000256" key="6">
    <source>
        <dbReference type="ARBA" id="ARBA00022840"/>
    </source>
</evidence>
<evidence type="ECO:0000313" key="15">
    <source>
        <dbReference type="Proteomes" id="UP000035661"/>
    </source>
</evidence>
<evidence type="ECO:0000256" key="2">
    <source>
        <dbReference type="ARBA" id="ARBA00005594"/>
    </source>
</evidence>
<dbReference type="Pfam" id="PF05746">
    <property type="entry name" value="DALR_1"/>
    <property type="match status" value="1"/>
</dbReference>
<dbReference type="SUPFAM" id="SSF55190">
    <property type="entry name" value="Arginyl-tRNA synthetase (ArgRS), N-terminal 'additional' domain"/>
    <property type="match status" value="1"/>
</dbReference>
<dbReference type="GO" id="GO:0005524">
    <property type="term" value="F:ATP binding"/>
    <property type="evidence" value="ECO:0007669"/>
    <property type="project" value="UniProtKB-UniRule"/>
</dbReference>
<dbReference type="InterPro" id="IPR008909">
    <property type="entry name" value="DALR_anticod-bd"/>
</dbReference>
<comment type="catalytic activity">
    <reaction evidence="9 10">
        <text>tRNA(Arg) + L-arginine + ATP = L-arginyl-tRNA(Arg) + AMP + diphosphate</text>
        <dbReference type="Rhea" id="RHEA:20301"/>
        <dbReference type="Rhea" id="RHEA-COMP:9658"/>
        <dbReference type="Rhea" id="RHEA-COMP:9673"/>
        <dbReference type="ChEBI" id="CHEBI:30616"/>
        <dbReference type="ChEBI" id="CHEBI:32682"/>
        <dbReference type="ChEBI" id="CHEBI:33019"/>
        <dbReference type="ChEBI" id="CHEBI:78442"/>
        <dbReference type="ChEBI" id="CHEBI:78513"/>
        <dbReference type="ChEBI" id="CHEBI:456215"/>
        <dbReference type="EC" id="6.1.1.19"/>
    </reaction>
</comment>
<dbReference type="InterPro" id="IPR001412">
    <property type="entry name" value="aa-tRNA-synth_I_CS"/>
</dbReference>
<organism evidence="14 15">
    <name type="scientific">Spiroplasma eriocheiris</name>
    <dbReference type="NCBI Taxonomy" id="315358"/>
    <lineage>
        <taxon>Bacteria</taxon>
        <taxon>Bacillati</taxon>
        <taxon>Mycoplasmatota</taxon>
        <taxon>Mollicutes</taxon>
        <taxon>Entomoplasmatales</taxon>
        <taxon>Spiroplasmataceae</taxon>
        <taxon>Spiroplasma</taxon>
    </lineage>
</organism>
<feature type="domain" description="DALR anticodon binding" evidence="12">
    <location>
        <begin position="438"/>
        <end position="557"/>
    </location>
</feature>
<dbReference type="EMBL" id="CP011856">
    <property type="protein sequence ID" value="AKM54468.1"/>
    <property type="molecule type" value="Genomic_DNA"/>
</dbReference>
<sequence>MNNNIKIVEDLLASYLASKNLEKEIIIEKPRQEGFGHLSTNLALLLAKDLKANPREIANEIISYIKEKDQQSFKEISLAGPGFINFTIANAQLHKIMTDVLTLKTNYGKSQPKNYTYNLEIVSANPTGFLHIGHARNGAIGDSVARILRFAGFNVQTEYYVNDAGNQINILAITVFTCYQTLLGKEVTPPEEAYKGDMYLDVAQKFVDKYQDKYVDLTYGEDYKLSDPVAHELFRNESVALFLDIIKEQLKLFRVDIEYYSSEKAIYAGGKIDAVLEQYDKLGKTYHKDGALWLKTTDFGDEKDRVLVKNNGDYTYITPDLAVHNERLQRSKADHLVNFWGGDHHGYIIRMLAGLALLGYPKDILEIDMIQMVRLLKDGQEYKMSKRKGTAVWLIDLIEEIGVDPIRYMLSSKTPQSHMDLDVGLLKEHSSKNPVYYAQYATARCNSVLKQAAANNISFDDVSSFELLTTDKELNLLNDIDLFNRYVESSAKMRQPHLICDYIQNITRQFHSYYNEFKVINLENLALTKQRLCFIQVVYQVLSNAFNLIGVDVMEKM</sequence>
<dbReference type="NCBIfam" id="TIGR00456">
    <property type="entry name" value="argS"/>
    <property type="match status" value="1"/>
</dbReference>
<dbReference type="GO" id="GO:0005737">
    <property type="term" value="C:cytoplasm"/>
    <property type="evidence" value="ECO:0007669"/>
    <property type="project" value="UniProtKB-SubCell"/>
</dbReference>
<dbReference type="InterPro" id="IPR005148">
    <property type="entry name" value="Arg-tRNA-synth_N"/>
</dbReference>
<dbReference type="Gene3D" id="1.10.730.10">
    <property type="entry name" value="Isoleucyl-tRNA Synthetase, Domain 1"/>
    <property type="match status" value="1"/>
</dbReference>
<dbReference type="Pfam" id="PF03485">
    <property type="entry name" value="Arg_tRNA_synt_N"/>
    <property type="match status" value="1"/>
</dbReference>
<feature type="short sequence motif" description="'HIGH' region" evidence="10">
    <location>
        <begin position="124"/>
        <end position="134"/>
    </location>
</feature>
<evidence type="ECO:0000256" key="1">
    <source>
        <dbReference type="ARBA" id="ARBA00004496"/>
    </source>
</evidence>
<feature type="domain" description="Arginyl tRNA synthetase N-terminal" evidence="13">
    <location>
        <begin position="6"/>
        <end position="88"/>
    </location>
</feature>
<keyword evidence="15" id="KW-1185">Reference proteome</keyword>
<comment type="similarity">
    <text evidence="2 10 11">Belongs to the class-I aminoacyl-tRNA synthetase family.</text>
</comment>
<dbReference type="PROSITE" id="PS00178">
    <property type="entry name" value="AA_TRNA_LIGASE_I"/>
    <property type="match status" value="1"/>
</dbReference>
<evidence type="ECO:0000256" key="9">
    <source>
        <dbReference type="ARBA" id="ARBA00049339"/>
    </source>
</evidence>
<dbReference type="InterPro" id="IPR014729">
    <property type="entry name" value="Rossmann-like_a/b/a_fold"/>
</dbReference>
<dbReference type="InterPro" id="IPR001278">
    <property type="entry name" value="Arg-tRNA-ligase"/>
</dbReference>
<evidence type="ECO:0000256" key="7">
    <source>
        <dbReference type="ARBA" id="ARBA00022917"/>
    </source>
</evidence>
<dbReference type="SUPFAM" id="SSF47323">
    <property type="entry name" value="Anticodon-binding domain of a subclass of class I aminoacyl-tRNA synthetases"/>
    <property type="match status" value="1"/>
</dbReference>
<evidence type="ECO:0000256" key="10">
    <source>
        <dbReference type="HAMAP-Rule" id="MF_00123"/>
    </source>
</evidence>
<dbReference type="KEGG" id="seri:SERIO_v1c09080"/>
<keyword evidence="4 10" id="KW-0436">Ligase</keyword>
<comment type="subunit">
    <text evidence="10">Monomer.</text>
</comment>
<dbReference type="InterPro" id="IPR009080">
    <property type="entry name" value="tRNAsynth_Ia_anticodon-bd"/>
</dbReference>
<dbReference type="GO" id="GO:0006420">
    <property type="term" value="P:arginyl-tRNA aminoacylation"/>
    <property type="evidence" value="ECO:0007669"/>
    <property type="project" value="UniProtKB-UniRule"/>
</dbReference>
<keyword evidence="8 10" id="KW-0030">Aminoacyl-tRNA synthetase</keyword>
<evidence type="ECO:0000259" key="12">
    <source>
        <dbReference type="SMART" id="SM00836"/>
    </source>
</evidence>
<dbReference type="PATRIC" id="fig|743698.3.peg.915"/>
<gene>
    <name evidence="10 14" type="primary">argS</name>
    <name evidence="14" type="ORF">SERIO_v1c09080</name>
</gene>
<evidence type="ECO:0000256" key="5">
    <source>
        <dbReference type="ARBA" id="ARBA00022741"/>
    </source>
</evidence>
<keyword evidence="7 10" id="KW-0648">Protein biosynthesis</keyword>